<accession>A0ABS9XE98</accession>
<evidence type="ECO:0000256" key="5">
    <source>
        <dbReference type="ARBA" id="ARBA00022989"/>
    </source>
</evidence>
<keyword evidence="11" id="KW-1185">Reference proteome</keyword>
<evidence type="ECO:0000313" key="11">
    <source>
        <dbReference type="Proteomes" id="UP001165270"/>
    </source>
</evidence>
<dbReference type="PANTHER" id="PTHR30353:SF0">
    <property type="entry name" value="TRANSMEMBRANE PROTEIN"/>
    <property type="match status" value="1"/>
</dbReference>
<sequence length="315" mass="35407">MTTLALGPSWLDPNHLLDSFGIWGLLLIVFAESGLLIGFFLPGDSLLFTCGLLITAGTMDFPLWAAVLLICVAAILGDQAGYFFGKKVGPALFTRPDSRLFKQENVVKAHEFFEKYGPKSLVLARFVPIVRTFTPIIAGVSGMRYRSFITFNVIGGVLWGAGVTLLGSWLGNVDFVHKNIEAILVLIVLISVIPIAIEFLRARSKAKKNPEPAAQTPAQAPARQHVQPPMDDATTQLRRIPAADDQGHQQQYPQQYQEPYAPQQYQRPQYQEPQQPQYQQPEPQYQQPQYHQPQHQQPQQYGGRQNQQYPYDQGY</sequence>
<feature type="transmembrane region" description="Helical" evidence="8">
    <location>
        <begin position="148"/>
        <end position="170"/>
    </location>
</feature>
<dbReference type="InterPro" id="IPR032816">
    <property type="entry name" value="VTT_dom"/>
</dbReference>
<feature type="compositionally biased region" description="Low complexity" evidence="7">
    <location>
        <begin position="248"/>
        <end position="315"/>
    </location>
</feature>
<reference evidence="10" key="1">
    <citation type="submission" date="2022-03" db="EMBL/GenBank/DDBJ databases">
        <title>Streptomyces 7R015 and 7R016 isolated from Barleria lupulina in Thailand.</title>
        <authorList>
            <person name="Kanchanasin P."/>
            <person name="Phongsopitanun W."/>
            <person name="Tanasupawat S."/>
        </authorList>
    </citation>
    <scope>NUCLEOTIDE SEQUENCE</scope>
    <source>
        <strain evidence="10">7R016</strain>
    </source>
</reference>
<evidence type="ECO:0000256" key="7">
    <source>
        <dbReference type="SAM" id="MobiDB-lite"/>
    </source>
</evidence>
<dbReference type="Proteomes" id="UP001165270">
    <property type="component" value="Unassembled WGS sequence"/>
</dbReference>
<evidence type="ECO:0000313" key="10">
    <source>
        <dbReference type="EMBL" id="MCI3240407.1"/>
    </source>
</evidence>
<evidence type="ECO:0000256" key="8">
    <source>
        <dbReference type="SAM" id="Phobius"/>
    </source>
</evidence>
<evidence type="ECO:0000256" key="1">
    <source>
        <dbReference type="ARBA" id="ARBA00004651"/>
    </source>
</evidence>
<organism evidence="10 11">
    <name type="scientific">Streptomyces spinosisporus</name>
    <dbReference type="NCBI Taxonomy" id="2927582"/>
    <lineage>
        <taxon>Bacteria</taxon>
        <taxon>Bacillati</taxon>
        <taxon>Actinomycetota</taxon>
        <taxon>Actinomycetes</taxon>
        <taxon>Kitasatosporales</taxon>
        <taxon>Streptomycetaceae</taxon>
        <taxon>Streptomyces</taxon>
    </lineage>
</organism>
<keyword evidence="5 8" id="KW-1133">Transmembrane helix</keyword>
<evidence type="ECO:0000256" key="4">
    <source>
        <dbReference type="ARBA" id="ARBA00022692"/>
    </source>
</evidence>
<feature type="region of interest" description="Disordered" evidence="7">
    <location>
        <begin position="208"/>
        <end position="230"/>
    </location>
</feature>
<keyword evidence="4 8" id="KW-0812">Transmembrane</keyword>
<dbReference type="EMBL" id="JALDAX010000004">
    <property type="protein sequence ID" value="MCI3240407.1"/>
    <property type="molecule type" value="Genomic_DNA"/>
</dbReference>
<evidence type="ECO:0000259" key="9">
    <source>
        <dbReference type="Pfam" id="PF09335"/>
    </source>
</evidence>
<feature type="transmembrane region" description="Helical" evidence="8">
    <location>
        <begin position="122"/>
        <end position="141"/>
    </location>
</feature>
<feature type="transmembrane region" description="Helical" evidence="8">
    <location>
        <begin position="20"/>
        <end position="41"/>
    </location>
</feature>
<dbReference type="PANTHER" id="PTHR30353">
    <property type="entry name" value="INNER MEMBRANE PROTEIN DEDA-RELATED"/>
    <property type="match status" value="1"/>
</dbReference>
<feature type="domain" description="VTT" evidence="9">
    <location>
        <begin position="42"/>
        <end position="168"/>
    </location>
</feature>
<dbReference type="InterPro" id="IPR032818">
    <property type="entry name" value="DedA-like"/>
</dbReference>
<evidence type="ECO:0000256" key="6">
    <source>
        <dbReference type="ARBA" id="ARBA00023136"/>
    </source>
</evidence>
<gene>
    <name evidence="10" type="ORF">MQN93_11790</name>
</gene>
<evidence type="ECO:0000256" key="3">
    <source>
        <dbReference type="ARBA" id="ARBA00022475"/>
    </source>
</evidence>
<comment type="similarity">
    <text evidence="2">Belongs to the DedA family.</text>
</comment>
<feature type="transmembrane region" description="Helical" evidence="8">
    <location>
        <begin position="53"/>
        <end position="76"/>
    </location>
</feature>
<feature type="compositionally biased region" description="Low complexity" evidence="7">
    <location>
        <begin position="212"/>
        <end position="224"/>
    </location>
</feature>
<proteinExistence type="inferred from homology"/>
<evidence type="ECO:0000256" key="2">
    <source>
        <dbReference type="ARBA" id="ARBA00010792"/>
    </source>
</evidence>
<feature type="transmembrane region" description="Helical" evidence="8">
    <location>
        <begin position="182"/>
        <end position="200"/>
    </location>
</feature>
<comment type="subcellular location">
    <subcellularLocation>
        <location evidence="1">Cell membrane</location>
        <topology evidence="1">Multi-pass membrane protein</topology>
    </subcellularLocation>
</comment>
<dbReference type="Pfam" id="PF09335">
    <property type="entry name" value="VTT_dom"/>
    <property type="match status" value="1"/>
</dbReference>
<keyword evidence="3" id="KW-1003">Cell membrane</keyword>
<feature type="region of interest" description="Disordered" evidence="7">
    <location>
        <begin position="243"/>
        <end position="315"/>
    </location>
</feature>
<keyword evidence="6 8" id="KW-0472">Membrane</keyword>
<protein>
    <submittedName>
        <fullName evidence="10">VTT domain-containing protein</fullName>
    </submittedName>
</protein>
<comment type="caution">
    <text evidence="10">The sequence shown here is derived from an EMBL/GenBank/DDBJ whole genome shotgun (WGS) entry which is preliminary data.</text>
</comment>
<dbReference type="RefSeq" id="WP_242709439.1">
    <property type="nucleotide sequence ID" value="NZ_JALDAX010000004.1"/>
</dbReference>
<name>A0ABS9XE98_9ACTN</name>